<sequence length="319" mass="33535">MAATGTRFARAGRAGGAGARALLPERPPRPPMGPVVGLVLLTGLGAVGLAGFLTVSELAAPPGTAQARPASAQEASAGTGSGTGAGGAAGDPLRTTGEMTEVECPAPEVDPQDRESMEAFLHEITDCLDTAWQDRFAEGDMDFEPPTRVFWYASGQSPCGNFPAEGTSAFYCQANKGLYLGVEDIVADSWDGGGPETYTFVLSHEYGHHVQGESGILARFNAERGAASDAAARDRLTRRSELQANCLGGTFLGAVETSFPIGDEEREHILEDARRRGDYDSADRTHGTGENGALWTEHGMDRRDPAACDTWSADDGLVE</sequence>
<dbReference type="EMBL" id="JAQFWQ010000019">
    <property type="protein sequence ID" value="MDA2810785.1"/>
    <property type="molecule type" value="Genomic_DNA"/>
</dbReference>
<dbReference type="Pfam" id="PF04228">
    <property type="entry name" value="Zn_peptidase"/>
    <property type="match status" value="1"/>
</dbReference>
<comment type="caution">
    <text evidence="7">The sequence shown here is derived from an EMBL/GenBank/DDBJ whole genome shotgun (WGS) entry which is preliminary data.</text>
</comment>
<organism evidence="7 8">
    <name type="scientific">Nocardiopsis endophytica</name>
    <dbReference type="NCBI Taxonomy" id="3018445"/>
    <lineage>
        <taxon>Bacteria</taxon>
        <taxon>Bacillati</taxon>
        <taxon>Actinomycetota</taxon>
        <taxon>Actinomycetes</taxon>
        <taxon>Streptosporangiales</taxon>
        <taxon>Nocardiopsidaceae</taxon>
        <taxon>Nocardiopsis</taxon>
    </lineage>
</organism>
<dbReference type="InterPro" id="IPR007343">
    <property type="entry name" value="Uncharacterised_pept_Zn_put"/>
</dbReference>
<evidence type="ECO:0000256" key="4">
    <source>
        <dbReference type="ARBA" id="ARBA00023136"/>
    </source>
</evidence>
<proteinExistence type="predicted"/>
<keyword evidence="2 6" id="KW-0812">Transmembrane</keyword>
<dbReference type="PANTHER" id="PTHR30168:SF0">
    <property type="entry name" value="INNER MEMBRANE PROTEIN"/>
    <property type="match status" value="1"/>
</dbReference>
<feature type="region of interest" description="Disordered" evidence="5">
    <location>
        <begin position="278"/>
        <end position="319"/>
    </location>
</feature>
<evidence type="ECO:0000256" key="6">
    <source>
        <dbReference type="SAM" id="Phobius"/>
    </source>
</evidence>
<keyword evidence="8" id="KW-1185">Reference proteome</keyword>
<evidence type="ECO:0000256" key="3">
    <source>
        <dbReference type="ARBA" id="ARBA00022989"/>
    </source>
</evidence>
<dbReference type="PANTHER" id="PTHR30168">
    <property type="entry name" value="PUTATIVE MEMBRANE PROTEIN YPFJ"/>
    <property type="match status" value="1"/>
</dbReference>
<evidence type="ECO:0000256" key="1">
    <source>
        <dbReference type="ARBA" id="ARBA00004167"/>
    </source>
</evidence>
<evidence type="ECO:0000256" key="5">
    <source>
        <dbReference type="SAM" id="MobiDB-lite"/>
    </source>
</evidence>
<comment type="subcellular location">
    <subcellularLocation>
        <location evidence="1">Membrane</location>
        <topology evidence="1">Single-pass membrane protein</topology>
    </subcellularLocation>
</comment>
<keyword evidence="3 6" id="KW-1133">Transmembrane helix</keyword>
<dbReference type="Proteomes" id="UP001527866">
    <property type="component" value="Unassembled WGS sequence"/>
</dbReference>
<keyword evidence="4 6" id="KW-0472">Membrane</keyword>
<evidence type="ECO:0000313" key="7">
    <source>
        <dbReference type="EMBL" id="MDA2810785.1"/>
    </source>
</evidence>
<feature type="compositionally biased region" description="Basic and acidic residues" evidence="5">
    <location>
        <begin position="278"/>
        <end position="287"/>
    </location>
</feature>
<protein>
    <submittedName>
        <fullName evidence="7">Neutral zinc metallopeptidase</fullName>
    </submittedName>
</protein>
<feature type="region of interest" description="Disordered" evidence="5">
    <location>
        <begin position="64"/>
        <end position="95"/>
    </location>
</feature>
<feature type="transmembrane region" description="Helical" evidence="6">
    <location>
        <begin position="35"/>
        <end position="55"/>
    </location>
</feature>
<name>A0ABT4U2U4_9ACTN</name>
<feature type="compositionally biased region" description="Gly residues" evidence="5">
    <location>
        <begin position="79"/>
        <end position="89"/>
    </location>
</feature>
<gene>
    <name evidence="7" type="ORF">O4J56_09075</name>
</gene>
<evidence type="ECO:0000256" key="2">
    <source>
        <dbReference type="ARBA" id="ARBA00022692"/>
    </source>
</evidence>
<evidence type="ECO:0000313" key="8">
    <source>
        <dbReference type="Proteomes" id="UP001527866"/>
    </source>
</evidence>
<accession>A0ABT4U2U4</accession>
<dbReference type="RefSeq" id="WP_270685109.1">
    <property type="nucleotide sequence ID" value="NZ_JAQFWQ010000019.1"/>
</dbReference>
<reference evidence="7 8" key="1">
    <citation type="submission" date="2023-01" db="EMBL/GenBank/DDBJ databases">
        <title>Draft genome sequence of Nocardiopsis sp. RSe5-2 isolated from halophytes.</title>
        <authorList>
            <person name="Duangmal K."/>
            <person name="Chantavorakit T."/>
        </authorList>
    </citation>
    <scope>NUCLEOTIDE SEQUENCE [LARGE SCALE GENOMIC DNA]</scope>
    <source>
        <strain evidence="7 8">RSe5-2</strain>
    </source>
</reference>